<name>A0A1G7CLL7_9GAMM</name>
<evidence type="ECO:0000313" key="4">
    <source>
        <dbReference type="Proteomes" id="UP000182413"/>
    </source>
</evidence>
<reference evidence="2 5" key="2">
    <citation type="submission" date="2023-11" db="EMBL/GenBank/DDBJ databases">
        <title>MicrobeMod: A computational toolkit for identifying prokaryotic methylation and restriction-modification with nanopore sequencing.</title>
        <authorList>
            <person name="Crits-Christoph A."/>
            <person name="Kang S.C."/>
            <person name="Lee H."/>
            <person name="Ostrov N."/>
        </authorList>
    </citation>
    <scope>NUCLEOTIDE SEQUENCE [LARGE SCALE GENOMIC DNA]</scope>
    <source>
        <strain evidence="2 5">ATCC BAA-571</strain>
    </source>
</reference>
<dbReference type="OrthoDB" id="6888180at2"/>
<dbReference type="RefSeq" id="WP_074677873.1">
    <property type="nucleotide sequence ID" value="NZ_CBCSET010000009.1"/>
</dbReference>
<dbReference type="Pfam" id="PF14581">
    <property type="entry name" value="SseB_C"/>
    <property type="match status" value="1"/>
</dbReference>
<keyword evidence="5" id="KW-1185">Reference proteome</keyword>
<dbReference type="Proteomes" id="UP001278050">
    <property type="component" value="Unassembled WGS sequence"/>
</dbReference>
<proteinExistence type="predicted"/>
<evidence type="ECO:0000313" key="2">
    <source>
        <dbReference type="EMBL" id="MDX5992829.1"/>
    </source>
</evidence>
<dbReference type="AlphaFoldDB" id="A0A1G7CLL7"/>
<accession>A0A1G7CLL7</accession>
<evidence type="ECO:0000259" key="1">
    <source>
        <dbReference type="Pfam" id="PF14581"/>
    </source>
</evidence>
<dbReference type="EMBL" id="FNAE01000002">
    <property type="protein sequence ID" value="SDE40258.1"/>
    <property type="molecule type" value="Genomic_DNA"/>
</dbReference>
<dbReference type="EMBL" id="JAWXXP010000001">
    <property type="protein sequence ID" value="MDX5992829.1"/>
    <property type="molecule type" value="Genomic_DNA"/>
</dbReference>
<reference evidence="3 4" key="1">
    <citation type="submission" date="2016-10" db="EMBL/GenBank/DDBJ databases">
        <authorList>
            <person name="de Groot N.N."/>
        </authorList>
    </citation>
    <scope>NUCLEOTIDE SEQUENCE [LARGE SCALE GENOMIC DNA]</scope>
    <source>
        <strain evidence="3 4">JCM 10630</strain>
    </source>
</reference>
<evidence type="ECO:0000313" key="3">
    <source>
        <dbReference type="EMBL" id="SDE40258.1"/>
    </source>
</evidence>
<sequence length="111" mass="12018">MSSSIHSTHYADSPDLALAVLRHPTLEQALSTACAQLAVREAFLAALRDPAIGPQPRLLLAISGADISGQRRLAALVAELLPDEVELDLIELSDDNLSRAVRERCEPFYQA</sequence>
<dbReference type="InterPro" id="IPR027945">
    <property type="entry name" value="SseB_C"/>
</dbReference>
<dbReference type="Proteomes" id="UP000182413">
    <property type="component" value="Unassembled WGS sequence"/>
</dbReference>
<protein>
    <submittedName>
        <fullName evidence="2">Enhanced serine sensitivity protein SseB C-terminal domain-containing protein</fullName>
    </submittedName>
    <submittedName>
        <fullName evidence="3">SseB protein C-terminal domain-containing protein</fullName>
    </submittedName>
</protein>
<gene>
    <name evidence="3" type="ORF">SAMN05216575_102563</name>
    <name evidence="2" type="ORF">SIM71_12245</name>
</gene>
<evidence type="ECO:0000313" key="5">
    <source>
        <dbReference type="Proteomes" id="UP001278050"/>
    </source>
</evidence>
<organism evidence="3 4">
    <name type="scientific">Ectopseudomonas alcaliphila</name>
    <dbReference type="NCBI Taxonomy" id="101564"/>
    <lineage>
        <taxon>Bacteria</taxon>
        <taxon>Pseudomonadati</taxon>
        <taxon>Pseudomonadota</taxon>
        <taxon>Gammaproteobacteria</taxon>
        <taxon>Pseudomonadales</taxon>
        <taxon>Pseudomonadaceae</taxon>
        <taxon>Ectopseudomonas</taxon>
    </lineage>
</organism>
<feature type="domain" description="SseB protein C-terminal" evidence="1">
    <location>
        <begin position="30"/>
        <end position="110"/>
    </location>
</feature>